<dbReference type="InterPro" id="IPR003599">
    <property type="entry name" value="Ig_sub"/>
</dbReference>
<dbReference type="SMART" id="SM00409">
    <property type="entry name" value="IG"/>
    <property type="match status" value="2"/>
</dbReference>
<dbReference type="InterPro" id="IPR036179">
    <property type="entry name" value="Ig-like_dom_sf"/>
</dbReference>
<organism evidence="3 4">
    <name type="scientific">Myodes glareolus</name>
    <name type="common">Bank vole</name>
    <name type="synonym">Clethrionomys glareolus</name>
    <dbReference type="NCBI Taxonomy" id="447135"/>
    <lineage>
        <taxon>Eukaryota</taxon>
        <taxon>Metazoa</taxon>
        <taxon>Chordata</taxon>
        <taxon>Craniata</taxon>
        <taxon>Vertebrata</taxon>
        <taxon>Euteleostomi</taxon>
        <taxon>Mammalia</taxon>
        <taxon>Eutheria</taxon>
        <taxon>Euarchontoglires</taxon>
        <taxon>Glires</taxon>
        <taxon>Rodentia</taxon>
        <taxon>Myomorpha</taxon>
        <taxon>Muroidea</taxon>
        <taxon>Cricetidae</taxon>
        <taxon>Arvicolinae</taxon>
        <taxon>Myodes</taxon>
    </lineage>
</organism>
<feature type="signal peptide" evidence="1">
    <location>
        <begin position="1"/>
        <end position="19"/>
    </location>
</feature>
<feature type="domain" description="Ig-like" evidence="2">
    <location>
        <begin position="136"/>
        <end position="245"/>
    </location>
</feature>
<dbReference type="PROSITE" id="PS50835">
    <property type="entry name" value="IG_LIKE"/>
    <property type="match status" value="2"/>
</dbReference>
<evidence type="ECO:0000259" key="2">
    <source>
        <dbReference type="PROSITE" id="PS50835"/>
    </source>
</evidence>
<reference evidence="3 4" key="1">
    <citation type="journal article" date="2023" name="bioRxiv">
        <title>Conserved and derived expression patterns and positive selection on dental genes reveal complex evolutionary context of ever-growing rodent molars.</title>
        <authorList>
            <person name="Calamari Z.T."/>
            <person name="Song A."/>
            <person name="Cohen E."/>
            <person name="Akter M."/>
            <person name="Roy R.D."/>
            <person name="Hallikas O."/>
            <person name="Christensen M.M."/>
            <person name="Li P."/>
            <person name="Marangoni P."/>
            <person name="Jernvall J."/>
            <person name="Klein O.D."/>
        </authorList>
    </citation>
    <scope>NUCLEOTIDE SEQUENCE [LARGE SCALE GENOMIC DNA]</scope>
    <source>
        <strain evidence="3">V071</strain>
    </source>
</reference>
<dbReference type="InterPro" id="IPR007110">
    <property type="entry name" value="Ig-like_dom"/>
</dbReference>
<dbReference type="PANTHER" id="PTHR23267">
    <property type="entry name" value="IMMUNOGLOBULIN LIGHT CHAIN"/>
    <property type="match status" value="1"/>
</dbReference>
<evidence type="ECO:0000313" key="3">
    <source>
        <dbReference type="EMBL" id="KAK7806210.1"/>
    </source>
</evidence>
<dbReference type="EMBL" id="JBBHLL010000308">
    <property type="protein sequence ID" value="KAK7806210.1"/>
    <property type="molecule type" value="Genomic_DNA"/>
</dbReference>
<proteinExistence type="predicted"/>
<dbReference type="InterPro" id="IPR013783">
    <property type="entry name" value="Ig-like_fold"/>
</dbReference>
<sequence>MSWKSFVFILLSYCTGSFSESILTQPTSISAPLGSTVRLTCSLKSGISVGGYPIYWYQQMQESPPQFFLRYYSDSDKYLGPGVRNRVTGSKDTSKNAADLHISQLQEEDEADYYCPIWRSSASHSDTGRWGSSFSESILTQPTSISAPLGSTVRLTCSLKSGINVGGKNIYWYQQMQGSPPRFFLRYYSDSDKYLGPGVTNRVSGSKDTSKNAADLHISQLQEEDEADYYCTIWESNASHSDTDR</sequence>
<dbReference type="Gene3D" id="2.60.40.10">
    <property type="entry name" value="Immunoglobulins"/>
    <property type="match status" value="2"/>
</dbReference>
<feature type="chain" id="PRO_5043653973" description="Ig-like domain-containing protein" evidence="1">
    <location>
        <begin position="20"/>
        <end position="245"/>
    </location>
</feature>
<protein>
    <recommendedName>
        <fullName evidence="2">Ig-like domain-containing protein</fullName>
    </recommendedName>
</protein>
<dbReference type="Pfam" id="PF07686">
    <property type="entry name" value="V-set"/>
    <property type="match status" value="2"/>
</dbReference>
<dbReference type="SUPFAM" id="SSF48726">
    <property type="entry name" value="Immunoglobulin"/>
    <property type="match status" value="2"/>
</dbReference>
<name>A0AAW0HVJ5_MYOGA</name>
<dbReference type="Proteomes" id="UP001488838">
    <property type="component" value="Unassembled WGS sequence"/>
</dbReference>
<feature type="domain" description="Ig-like" evidence="2">
    <location>
        <begin position="20"/>
        <end position="125"/>
    </location>
</feature>
<accession>A0AAW0HVJ5</accession>
<dbReference type="InterPro" id="IPR050150">
    <property type="entry name" value="IgV_Light_Chain"/>
</dbReference>
<comment type="caution">
    <text evidence="3">The sequence shown here is derived from an EMBL/GenBank/DDBJ whole genome shotgun (WGS) entry which is preliminary data.</text>
</comment>
<dbReference type="InterPro" id="IPR013106">
    <property type="entry name" value="Ig_V-set"/>
</dbReference>
<evidence type="ECO:0000313" key="4">
    <source>
        <dbReference type="Proteomes" id="UP001488838"/>
    </source>
</evidence>
<evidence type="ECO:0000256" key="1">
    <source>
        <dbReference type="SAM" id="SignalP"/>
    </source>
</evidence>
<gene>
    <name evidence="3" type="ORF">U0070_008873</name>
</gene>
<keyword evidence="4" id="KW-1185">Reference proteome</keyword>
<dbReference type="AlphaFoldDB" id="A0AAW0HVJ5"/>
<keyword evidence="1" id="KW-0732">Signal</keyword>
<dbReference type="SMART" id="SM00406">
    <property type="entry name" value="IGv"/>
    <property type="match status" value="2"/>
</dbReference>